<dbReference type="EMBL" id="BMHI01000001">
    <property type="protein sequence ID" value="GGB18758.1"/>
    <property type="molecule type" value="Genomic_DNA"/>
</dbReference>
<gene>
    <name evidence="2" type="ORF">GCM10011492_05770</name>
</gene>
<evidence type="ECO:0000313" key="3">
    <source>
        <dbReference type="Proteomes" id="UP000636793"/>
    </source>
</evidence>
<feature type="binding site" evidence="1">
    <location>
        <position position="42"/>
    </location>
    <ligand>
        <name>Mg(2+)</name>
        <dbReference type="ChEBI" id="CHEBI:18420"/>
        <label>1</label>
    </ligand>
</feature>
<sequence>MLLGQAIGDALGVPYEFKSPITAGEARMIGGGLGPYSPGEWSDDTQMAICIAQVAATGADLSAYDGLNEIAKRFCEWRFRGASDIGHQTAAVISRADLMIGGAAMDASMSRYDLDNWAPAFQQAATEYAEQHPRSAGNEALMRNGIVGLTRLEDRQATAASARAVAALTHADPLVAASCVLHAEAVRIAVTKARLDIRAGIDLLADDEREQWSAWIDEAERNDPKSFKDNGFTVTALQAAWSAIFHTMPEDPRPDLVNDALQLAISIGHDTDTVAAIAGALLGARYGVSGLRHDWRRQVHGWPHMRGRDLIELALRTVGASGDDEWPARDYEDRSGTAVEVRVPWAPELTIGTQAALATTPATAVVSLSRVGRAEVRDPERHVQAWLVDSDEPATHNNLAFALHDAVDAVQDLLDAGESVFLHCVHAHHRTPSVALLHAVKYGGLSAQDAAAAIRMALGDNKISGLLWATALEEADIHAR</sequence>
<organism evidence="2 3">
    <name type="scientific">Flexivirga endophytica</name>
    <dbReference type="NCBI Taxonomy" id="1849103"/>
    <lineage>
        <taxon>Bacteria</taxon>
        <taxon>Bacillati</taxon>
        <taxon>Actinomycetota</taxon>
        <taxon>Actinomycetes</taxon>
        <taxon>Micrococcales</taxon>
        <taxon>Dermacoccaceae</taxon>
        <taxon>Flexivirga</taxon>
    </lineage>
</organism>
<keyword evidence="3" id="KW-1185">Reference proteome</keyword>
<proteinExistence type="predicted"/>
<dbReference type="GO" id="GO:0046872">
    <property type="term" value="F:metal ion binding"/>
    <property type="evidence" value="ECO:0007669"/>
    <property type="project" value="UniProtKB-KW"/>
</dbReference>
<dbReference type="InterPro" id="IPR050792">
    <property type="entry name" value="ADP-ribosylglycohydrolase"/>
</dbReference>
<reference evidence="2" key="1">
    <citation type="journal article" date="2014" name="Int. J. Syst. Evol. Microbiol.">
        <title>Complete genome sequence of Corynebacterium casei LMG S-19264T (=DSM 44701T), isolated from a smear-ripened cheese.</title>
        <authorList>
            <consortium name="US DOE Joint Genome Institute (JGI-PGF)"/>
            <person name="Walter F."/>
            <person name="Albersmeier A."/>
            <person name="Kalinowski J."/>
            <person name="Ruckert C."/>
        </authorList>
    </citation>
    <scope>NUCLEOTIDE SEQUENCE</scope>
    <source>
        <strain evidence="2">CGMCC 1.15085</strain>
    </source>
</reference>
<comment type="caution">
    <text evidence="2">The sequence shown here is derived from an EMBL/GenBank/DDBJ whole genome shotgun (WGS) entry which is preliminary data.</text>
</comment>
<dbReference type="InterPro" id="IPR005502">
    <property type="entry name" value="Ribosyl_crysJ1"/>
</dbReference>
<feature type="binding site" evidence="1">
    <location>
        <position position="44"/>
    </location>
    <ligand>
        <name>Mg(2+)</name>
        <dbReference type="ChEBI" id="CHEBI:18420"/>
        <label>1</label>
    </ligand>
</feature>
<dbReference type="Gene3D" id="1.10.4080.10">
    <property type="entry name" value="ADP-ribosylation/Crystallin J1"/>
    <property type="match status" value="1"/>
</dbReference>
<evidence type="ECO:0000256" key="1">
    <source>
        <dbReference type="PIRSR" id="PIRSR605502-1"/>
    </source>
</evidence>
<dbReference type="SUPFAM" id="SSF52799">
    <property type="entry name" value="(Phosphotyrosine protein) phosphatases II"/>
    <property type="match status" value="1"/>
</dbReference>
<feature type="binding site" evidence="1">
    <location>
        <position position="272"/>
    </location>
    <ligand>
        <name>Mg(2+)</name>
        <dbReference type="ChEBI" id="CHEBI:18420"/>
        <label>1</label>
    </ligand>
</feature>
<dbReference type="InterPro" id="IPR036705">
    <property type="entry name" value="Ribosyl_crysJ1_sf"/>
</dbReference>
<feature type="binding site" evidence="1">
    <location>
        <position position="273"/>
    </location>
    <ligand>
        <name>Mg(2+)</name>
        <dbReference type="ChEBI" id="CHEBI:18420"/>
        <label>1</label>
    </ligand>
</feature>
<keyword evidence="1" id="KW-0460">Magnesium</keyword>
<dbReference type="InterPro" id="IPR029021">
    <property type="entry name" value="Prot-tyrosine_phosphatase-like"/>
</dbReference>
<feature type="binding site" evidence="1">
    <location>
        <position position="270"/>
    </location>
    <ligand>
        <name>Mg(2+)</name>
        <dbReference type="ChEBI" id="CHEBI:18420"/>
        <label>1</label>
    </ligand>
</feature>
<reference evidence="2" key="2">
    <citation type="submission" date="2020-09" db="EMBL/GenBank/DDBJ databases">
        <authorList>
            <person name="Sun Q."/>
            <person name="Zhou Y."/>
        </authorList>
    </citation>
    <scope>NUCLEOTIDE SEQUENCE</scope>
    <source>
        <strain evidence="2">CGMCC 1.15085</strain>
    </source>
</reference>
<dbReference type="Gene3D" id="3.90.190.10">
    <property type="entry name" value="Protein tyrosine phosphatase superfamily"/>
    <property type="match status" value="1"/>
</dbReference>
<evidence type="ECO:0000313" key="2">
    <source>
        <dbReference type="EMBL" id="GGB18758.1"/>
    </source>
</evidence>
<keyword evidence="1" id="KW-0479">Metal-binding</keyword>
<feature type="binding site" evidence="1">
    <location>
        <position position="43"/>
    </location>
    <ligand>
        <name>Mg(2+)</name>
        <dbReference type="ChEBI" id="CHEBI:18420"/>
        <label>1</label>
    </ligand>
</feature>
<dbReference type="SUPFAM" id="SSF101478">
    <property type="entry name" value="ADP-ribosylglycohydrolase"/>
    <property type="match status" value="1"/>
</dbReference>
<protein>
    <submittedName>
        <fullName evidence="2">Ribosylglycohydrolase</fullName>
    </submittedName>
</protein>
<dbReference type="PANTHER" id="PTHR16222:SF12">
    <property type="entry name" value="ADP-RIBOSYLGLYCOHYDROLASE-RELATED"/>
    <property type="match status" value="1"/>
</dbReference>
<name>A0A916SVX4_9MICO</name>
<accession>A0A916SVX4</accession>
<comment type="cofactor">
    <cofactor evidence="1">
        <name>Mg(2+)</name>
        <dbReference type="ChEBI" id="CHEBI:18420"/>
    </cofactor>
    <text evidence="1">Binds 2 magnesium ions per subunit.</text>
</comment>
<dbReference type="RefSeq" id="WP_229749407.1">
    <property type="nucleotide sequence ID" value="NZ_BMHI01000001.1"/>
</dbReference>
<dbReference type="PANTHER" id="PTHR16222">
    <property type="entry name" value="ADP-RIBOSYLGLYCOHYDROLASE"/>
    <property type="match status" value="1"/>
</dbReference>
<dbReference type="Proteomes" id="UP000636793">
    <property type="component" value="Unassembled WGS sequence"/>
</dbReference>
<dbReference type="Pfam" id="PF03747">
    <property type="entry name" value="ADP_ribosyl_GH"/>
    <property type="match status" value="1"/>
</dbReference>
<dbReference type="AlphaFoldDB" id="A0A916SVX4"/>